<dbReference type="PANTHER" id="PTHR30249:SF3">
    <property type="entry name" value="MUREIN HYDROLASE EXPORT REGULATOR"/>
    <property type="match status" value="1"/>
</dbReference>
<dbReference type="Pfam" id="PF04172">
    <property type="entry name" value="LrgB"/>
    <property type="match status" value="1"/>
</dbReference>
<protein>
    <submittedName>
        <fullName evidence="6">LrgB family protein</fullName>
    </submittedName>
</protein>
<dbReference type="InterPro" id="IPR007300">
    <property type="entry name" value="CidB/LrgB"/>
</dbReference>
<dbReference type="RefSeq" id="WP_344913228.1">
    <property type="nucleotide sequence ID" value="NZ_BAAAYO010000012.1"/>
</dbReference>
<feature type="transmembrane region" description="Helical" evidence="5">
    <location>
        <begin position="200"/>
        <end position="223"/>
    </location>
</feature>
<comment type="subcellular location">
    <subcellularLocation>
        <location evidence="1">Membrane</location>
        <topology evidence="1">Multi-pass membrane protein</topology>
    </subcellularLocation>
</comment>
<comment type="caution">
    <text evidence="6">The sequence shown here is derived from an EMBL/GenBank/DDBJ whole genome shotgun (WGS) entry which is preliminary data.</text>
</comment>
<reference evidence="6 7" key="1">
    <citation type="submission" date="2024-09" db="EMBL/GenBank/DDBJ databases">
        <authorList>
            <person name="Sun Q."/>
            <person name="Mori K."/>
        </authorList>
    </citation>
    <scope>NUCLEOTIDE SEQUENCE [LARGE SCALE GENOMIC DNA]</scope>
    <source>
        <strain evidence="6 7">JCM 12520</strain>
    </source>
</reference>
<keyword evidence="2 5" id="KW-0812">Transmembrane</keyword>
<evidence type="ECO:0000313" key="7">
    <source>
        <dbReference type="Proteomes" id="UP001589619"/>
    </source>
</evidence>
<keyword evidence="7" id="KW-1185">Reference proteome</keyword>
<feature type="transmembrane region" description="Helical" evidence="5">
    <location>
        <begin position="59"/>
        <end position="76"/>
    </location>
</feature>
<keyword evidence="4 5" id="KW-0472">Membrane</keyword>
<feature type="transmembrane region" description="Helical" evidence="5">
    <location>
        <begin position="176"/>
        <end position="194"/>
    </location>
</feature>
<keyword evidence="3 5" id="KW-1133">Transmembrane helix</keyword>
<name>A0ABV5W6B3_9BACL</name>
<dbReference type="PANTHER" id="PTHR30249">
    <property type="entry name" value="PUTATIVE SEROTONIN TRANSPORTER"/>
    <property type="match status" value="1"/>
</dbReference>
<feature type="transmembrane region" description="Helical" evidence="5">
    <location>
        <begin position="141"/>
        <end position="164"/>
    </location>
</feature>
<feature type="transmembrane region" description="Helical" evidence="5">
    <location>
        <begin position="88"/>
        <end position="111"/>
    </location>
</feature>
<evidence type="ECO:0000313" key="6">
    <source>
        <dbReference type="EMBL" id="MFB9756117.1"/>
    </source>
</evidence>
<gene>
    <name evidence="6" type="ORF">ACFFNY_31455</name>
</gene>
<feature type="transmembrane region" description="Helical" evidence="5">
    <location>
        <begin position="27"/>
        <end position="47"/>
    </location>
</feature>
<organism evidence="6 7">
    <name type="scientific">Paenibacillus hodogayensis</name>
    <dbReference type="NCBI Taxonomy" id="279208"/>
    <lineage>
        <taxon>Bacteria</taxon>
        <taxon>Bacillati</taxon>
        <taxon>Bacillota</taxon>
        <taxon>Bacilli</taxon>
        <taxon>Bacillales</taxon>
        <taxon>Paenibacillaceae</taxon>
        <taxon>Paenibacillus</taxon>
    </lineage>
</organism>
<sequence>MTGIAWLVLTVACYFGAQRLYRRHKHWYTSPIILVPVALIGGLTVTHTSVDVYNAGGDWLSDLLQPATVAFAVPLYKHFALLKKHAAAIVAGVVLGSSAAVATAVGSLLLLHASPQMIATMIPRSITTPIAMSVSHSLGGIPSVTAVFVIVTGIGGSALAPLLVRALRIRGPVAKGVLLGMGAHGAGTSLAYEWGGEEGAIASVSMIVAALVTLAVIPLSSFLL</sequence>
<evidence type="ECO:0000256" key="5">
    <source>
        <dbReference type="SAM" id="Phobius"/>
    </source>
</evidence>
<dbReference type="EMBL" id="JBHMAG010000020">
    <property type="protein sequence ID" value="MFB9756117.1"/>
    <property type="molecule type" value="Genomic_DNA"/>
</dbReference>
<evidence type="ECO:0000256" key="1">
    <source>
        <dbReference type="ARBA" id="ARBA00004141"/>
    </source>
</evidence>
<evidence type="ECO:0000256" key="4">
    <source>
        <dbReference type="ARBA" id="ARBA00023136"/>
    </source>
</evidence>
<accession>A0ABV5W6B3</accession>
<evidence type="ECO:0000256" key="2">
    <source>
        <dbReference type="ARBA" id="ARBA00022692"/>
    </source>
</evidence>
<proteinExistence type="predicted"/>
<dbReference type="Proteomes" id="UP001589619">
    <property type="component" value="Unassembled WGS sequence"/>
</dbReference>
<evidence type="ECO:0000256" key="3">
    <source>
        <dbReference type="ARBA" id="ARBA00022989"/>
    </source>
</evidence>